<evidence type="ECO:0000313" key="1">
    <source>
        <dbReference type="EMBL" id="PPR02790.1"/>
    </source>
</evidence>
<protein>
    <submittedName>
        <fullName evidence="1">Uncharacterized protein</fullName>
    </submittedName>
</protein>
<proteinExistence type="predicted"/>
<sequence>MKKPLPDLRCARDFYSNDPRIAIMDVDMSDIDDWFRGAHGGIDVWWHAENVVFARKHYSDIMDHIELREYEENSTHMVPFLPPELERKIFEMAFDPEDPSENVQMMLVSKRVRIWIRPLVYRIMEQRTRRFPDFVRRPMCVDVEEICQFVQHLAIDRRYCLYTLDMVKLLIKRCPNLISLGYWSSEEGSIPWYCISTLHQLRRLSVNLARCTNVGAGFDSPAFSSITHLEFLSTKPGIPLGRLIAFTNITHFSISSMTNTDNAWFRTLGNLLSSWDSLRVFVVVELNERLKDYVKYFYAQDTRIAIVDDDMNDVSDWFRGARGERDLWWHAENMVLARKRGYFASDTYLERPMGADFPWVEYLTQEGLAWYRAQVVN</sequence>
<evidence type="ECO:0000313" key="2">
    <source>
        <dbReference type="Proteomes" id="UP000284842"/>
    </source>
</evidence>
<gene>
    <name evidence="1" type="ORF">CVT24_002222</name>
</gene>
<reference evidence="1 2" key="1">
    <citation type="journal article" date="2018" name="Evol. Lett.">
        <title>Horizontal gene cluster transfer increased hallucinogenic mushroom diversity.</title>
        <authorList>
            <person name="Reynolds H.T."/>
            <person name="Vijayakumar V."/>
            <person name="Gluck-Thaler E."/>
            <person name="Korotkin H.B."/>
            <person name="Matheny P.B."/>
            <person name="Slot J.C."/>
        </authorList>
    </citation>
    <scope>NUCLEOTIDE SEQUENCE [LARGE SCALE GENOMIC DNA]</scope>
    <source>
        <strain evidence="1 2">2629</strain>
    </source>
</reference>
<dbReference type="AlphaFoldDB" id="A0A409YIH5"/>
<dbReference type="OrthoDB" id="2900663at2759"/>
<keyword evidence="2" id="KW-1185">Reference proteome</keyword>
<dbReference type="SUPFAM" id="SSF52047">
    <property type="entry name" value="RNI-like"/>
    <property type="match status" value="1"/>
</dbReference>
<dbReference type="InParanoid" id="A0A409YIH5"/>
<organism evidence="1 2">
    <name type="scientific">Panaeolus cyanescens</name>
    <dbReference type="NCBI Taxonomy" id="181874"/>
    <lineage>
        <taxon>Eukaryota</taxon>
        <taxon>Fungi</taxon>
        <taxon>Dikarya</taxon>
        <taxon>Basidiomycota</taxon>
        <taxon>Agaricomycotina</taxon>
        <taxon>Agaricomycetes</taxon>
        <taxon>Agaricomycetidae</taxon>
        <taxon>Agaricales</taxon>
        <taxon>Agaricineae</taxon>
        <taxon>Galeropsidaceae</taxon>
        <taxon>Panaeolus</taxon>
    </lineage>
</organism>
<dbReference type="EMBL" id="NHTK01001143">
    <property type="protein sequence ID" value="PPR02790.1"/>
    <property type="molecule type" value="Genomic_DNA"/>
</dbReference>
<name>A0A409YIH5_9AGAR</name>
<accession>A0A409YIH5</accession>
<dbReference type="Proteomes" id="UP000284842">
    <property type="component" value="Unassembled WGS sequence"/>
</dbReference>
<comment type="caution">
    <text evidence="1">The sequence shown here is derived from an EMBL/GenBank/DDBJ whole genome shotgun (WGS) entry which is preliminary data.</text>
</comment>